<evidence type="ECO:0000256" key="1">
    <source>
        <dbReference type="PROSITE-ProRule" id="PRU00182"/>
    </source>
</evidence>
<evidence type="ECO:0000256" key="2">
    <source>
        <dbReference type="SAM" id="MobiDB-lite"/>
    </source>
</evidence>
<dbReference type="RefSeq" id="WP_274049926.1">
    <property type="nucleotide sequence ID" value="NZ_CP059693.1"/>
</dbReference>
<sequence length="127" mass="14110">MQEDIEYQVVEITEQPIALCQLLKIANMVGGGGEAKIVISEGYVLLNSEIEYQKRKKVFDGDIVEFNGDAIQIRLVQQEQPAAATDMQTAKGKKAKQTQQKPSAKKKSPKKPPEPEAPQSKRKPISF</sequence>
<dbReference type="InterPro" id="IPR036986">
    <property type="entry name" value="S4_RNA-bd_sf"/>
</dbReference>
<evidence type="ECO:0000313" key="3">
    <source>
        <dbReference type="EMBL" id="WDE09921.1"/>
    </source>
</evidence>
<gene>
    <name evidence="3" type="ORF">H3N35_16560</name>
</gene>
<proteinExistence type="predicted"/>
<dbReference type="EMBL" id="CP059693">
    <property type="protein sequence ID" value="WDE09921.1"/>
    <property type="molecule type" value="Genomic_DNA"/>
</dbReference>
<name>A0ABY7V9E1_9GAMM</name>
<feature type="region of interest" description="Disordered" evidence="2">
    <location>
        <begin position="81"/>
        <end position="127"/>
    </location>
</feature>
<dbReference type="PROSITE" id="PS50889">
    <property type="entry name" value="S4"/>
    <property type="match status" value="1"/>
</dbReference>
<dbReference type="SUPFAM" id="SSF55174">
    <property type="entry name" value="Alpha-L RNA-binding motif"/>
    <property type="match status" value="1"/>
</dbReference>
<accession>A0ABY7V9E1</accession>
<dbReference type="Pfam" id="PF13275">
    <property type="entry name" value="S4_2"/>
    <property type="match status" value="1"/>
</dbReference>
<evidence type="ECO:0000313" key="4">
    <source>
        <dbReference type="Proteomes" id="UP001215231"/>
    </source>
</evidence>
<reference evidence="3 4" key="1">
    <citation type="journal article" date="2022" name="Mar. Drugs">
        <title>Bioassay-Guided Fractionation Leads to the Detection of Cholic Acid Generated by the Rare Thalassomonas sp.</title>
        <authorList>
            <person name="Pheiffer F."/>
            <person name="Schneider Y.K."/>
            <person name="Hansen E.H."/>
            <person name="Andersen J.H."/>
            <person name="Isaksson J."/>
            <person name="Busche T."/>
            <person name="R C."/>
            <person name="Kalinowski J."/>
            <person name="Zyl L.V."/>
            <person name="Trindade M."/>
        </authorList>
    </citation>
    <scope>NUCLEOTIDE SEQUENCE [LARGE SCALE GENOMIC DNA]</scope>
    <source>
        <strain evidence="3 4">A5K-61T</strain>
    </source>
</reference>
<keyword evidence="1" id="KW-0694">RNA-binding</keyword>
<keyword evidence="4" id="KW-1185">Reference proteome</keyword>
<protein>
    <submittedName>
        <fullName evidence="3">RNA-binding S4 domain-containing protein</fullName>
    </submittedName>
</protein>
<organism evidence="3 4">
    <name type="scientific">Thalassomonas haliotis</name>
    <dbReference type="NCBI Taxonomy" id="485448"/>
    <lineage>
        <taxon>Bacteria</taxon>
        <taxon>Pseudomonadati</taxon>
        <taxon>Pseudomonadota</taxon>
        <taxon>Gammaproteobacteria</taxon>
        <taxon>Alteromonadales</taxon>
        <taxon>Colwelliaceae</taxon>
        <taxon>Thalassomonas</taxon>
    </lineage>
</organism>
<dbReference type="Proteomes" id="UP001215231">
    <property type="component" value="Chromosome"/>
</dbReference>
<dbReference type="Gene3D" id="3.10.290.10">
    <property type="entry name" value="RNA-binding S4 domain"/>
    <property type="match status" value="1"/>
</dbReference>